<evidence type="ECO:0000256" key="4">
    <source>
        <dbReference type="ARBA" id="ARBA00022741"/>
    </source>
</evidence>
<feature type="transmembrane region" description="Helical" evidence="9">
    <location>
        <begin position="234"/>
        <end position="252"/>
    </location>
</feature>
<evidence type="ECO:0000256" key="8">
    <source>
        <dbReference type="ARBA" id="ARBA00048679"/>
    </source>
</evidence>
<dbReference type="AlphaFoldDB" id="A0A395W451"/>
<comment type="caution">
    <text evidence="11">The sequence shown here is derived from an EMBL/GenBank/DDBJ whole genome shotgun (WGS) entry which is preliminary data.</text>
</comment>
<dbReference type="PROSITE" id="PS00108">
    <property type="entry name" value="PROTEIN_KINASE_ST"/>
    <property type="match status" value="1"/>
</dbReference>
<dbReference type="EC" id="2.7.11.1" evidence="1"/>
<dbReference type="GO" id="GO:0005524">
    <property type="term" value="F:ATP binding"/>
    <property type="evidence" value="ECO:0007669"/>
    <property type="project" value="UniProtKB-KW"/>
</dbReference>
<dbReference type="EMBL" id="QRYQ01000036">
    <property type="protein sequence ID" value="RGU89045.1"/>
    <property type="molecule type" value="Genomic_DNA"/>
</dbReference>
<keyword evidence="6" id="KW-0067">ATP-binding</keyword>
<dbReference type="PANTHER" id="PTHR24363:SF0">
    <property type="entry name" value="SERINE_THREONINE KINASE LIKE DOMAIN CONTAINING 1"/>
    <property type="match status" value="1"/>
</dbReference>
<dbReference type="InterPro" id="IPR008271">
    <property type="entry name" value="Ser/Thr_kinase_AS"/>
</dbReference>
<keyword evidence="9" id="KW-1133">Transmembrane helix</keyword>
<comment type="catalytic activity">
    <reaction evidence="7">
        <text>L-threonyl-[protein] + ATP = O-phospho-L-threonyl-[protein] + ADP + H(+)</text>
        <dbReference type="Rhea" id="RHEA:46608"/>
        <dbReference type="Rhea" id="RHEA-COMP:11060"/>
        <dbReference type="Rhea" id="RHEA-COMP:11605"/>
        <dbReference type="ChEBI" id="CHEBI:15378"/>
        <dbReference type="ChEBI" id="CHEBI:30013"/>
        <dbReference type="ChEBI" id="CHEBI:30616"/>
        <dbReference type="ChEBI" id="CHEBI:61977"/>
        <dbReference type="ChEBI" id="CHEBI:456216"/>
        <dbReference type="EC" id="2.7.11.1"/>
    </reaction>
</comment>
<gene>
    <name evidence="11" type="ORF">DWW32_12275</name>
</gene>
<dbReference type="SUPFAM" id="SSF56112">
    <property type="entry name" value="Protein kinase-like (PK-like)"/>
    <property type="match status" value="1"/>
</dbReference>
<dbReference type="GeneID" id="66580702"/>
<evidence type="ECO:0000256" key="5">
    <source>
        <dbReference type="ARBA" id="ARBA00022777"/>
    </source>
</evidence>
<evidence type="ECO:0000256" key="3">
    <source>
        <dbReference type="ARBA" id="ARBA00022679"/>
    </source>
</evidence>
<dbReference type="GO" id="GO:0004674">
    <property type="term" value="F:protein serine/threonine kinase activity"/>
    <property type="evidence" value="ECO:0007669"/>
    <property type="project" value="UniProtKB-KW"/>
</dbReference>
<evidence type="ECO:0000313" key="12">
    <source>
        <dbReference type="Proteomes" id="UP000265489"/>
    </source>
</evidence>
<keyword evidence="5 11" id="KW-0418">Kinase</keyword>
<accession>A0A395W451</accession>
<dbReference type="Pfam" id="PF00069">
    <property type="entry name" value="Pkinase"/>
    <property type="match status" value="1"/>
</dbReference>
<dbReference type="SMART" id="SM00220">
    <property type="entry name" value="S_TKc"/>
    <property type="match status" value="1"/>
</dbReference>
<dbReference type="RefSeq" id="WP_118325943.1">
    <property type="nucleotide sequence ID" value="NZ_DAWEIE010000075.1"/>
</dbReference>
<feature type="transmembrane region" description="Helical" evidence="9">
    <location>
        <begin position="294"/>
        <end position="318"/>
    </location>
</feature>
<keyword evidence="4" id="KW-0547">Nucleotide-binding</keyword>
<dbReference type="CDD" id="cd14014">
    <property type="entry name" value="STKc_PknB_like"/>
    <property type="match status" value="1"/>
</dbReference>
<comment type="catalytic activity">
    <reaction evidence="8">
        <text>L-seryl-[protein] + ATP = O-phospho-L-seryl-[protein] + ADP + H(+)</text>
        <dbReference type="Rhea" id="RHEA:17989"/>
        <dbReference type="Rhea" id="RHEA-COMP:9863"/>
        <dbReference type="Rhea" id="RHEA-COMP:11604"/>
        <dbReference type="ChEBI" id="CHEBI:15378"/>
        <dbReference type="ChEBI" id="CHEBI:29999"/>
        <dbReference type="ChEBI" id="CHEBI:30616"/>
        <dbReference type="ChEBI" id="CHEBI:83421"/>
        <dbReference type="ChEBI" id="CHEBI:456216"/>
        <dbReference type="EC" id="2.7.11.1"/>
    </reaction>
</comment>
<evidence type="ECO:0000259" key="10">
    <source>
        <dbReference type="PROSITE" id="PS50011"/>
    </source>
</evidence>
<sequence>MKTLRIIKQDQDKTISLVEHETTHTKYIQKELNYYDKTLYQTIQKIKNPYLPKIFVIQENDNHLILIEEYIEGKTLDQQSFSKEQVKDIMHQLCECLDSLHKLNPPIIHRDIKPENIIYHNNKVTLLDFGIARFLDSKKSKDTLILGSVGYAAPEQFGFKQSNPQTDIYALGKLMNYLLNGSLEHQSNISFDLKQIILKATQLDYKNRYNSVKEMDLAIQQKLVVIPPLNNDTFKSKMISLAWIVFTLIIVVDMEPGETIKNSFINKLSCFLFIYFGLFLYYNKNLFHKHMSKVPWPILYSIIFFLFLCLDVWFFMWIDSLI</sequence>
<dbReference type="Proteomes" id="UP000265489">
    <property type="component" value="Unassembled WGS sequence"/>
</dbReference>
<keyword evidence="9" id="KW-0472">Membrane</keyword>
<reference evidence="11 12" key="1">
    <citation type="submission" date="2018-08" db="EMBL/GenBank/DDBJ databases">
        <title>A genome reference for cultivated species of the human gut microbiota.</title>
        <authorList>
            <person name="Zou Y."/>
            <person name="Xue W."/>
            <person name="Luo G."/>
        </authorList>
    </citation>
    <scope>NUCLEOTIDE SEQUENCE [LARGE SCALE GENOMIC DNA]</scope>
    <source>
        <strain evidence="11 12">AF15-20</strain>
    </source>
</reference>
<evidence type="ECO:0000256" key="7">
    <source>
        <dbReference type="ARBA" id="ARBA00047899"/>
    </source>
</evidence>
<evidence type="ECO:0000256" key="1">
    <source>
        <dbReference type="ARBA" id="ARBA00012513"/>
    </source>
</evidence>
<dbReference type="InterPro" id="IPR011009">
    <property type="entry name" value="Kinase-like_dom_sf"/>
</dbReference>
<keyword evidence="2 11" id="KW-0723">Serine/threonine-protein kinase</keyword>
<dbReference type="Gene3D" id="1.10.510.10">
    <property type="entry name" value="Transferase(Phosphotransferase) domain 1"/>
    <property type="match status" value="1"/>
</dbReference>
<organism evidence="11 12">
    <name type="scientific">Holdemanella biformis</name>
    <dbReference type="NCBI Taxonomy" id="1735"/>
    <lineage>
        <taxon>Bacteria</taxon>
        <taxon>Bacillati</taxon>
        <taxon>Bacillota</taxon>
        <taxon>Erysipelotrichia</taxon>
        <taxon>Erysipelotrichales</taxon>
        <taxon>Erysipelotrichaceae</taxon>
        <taxon>Holdemanella</taxon>
    </lineage>
</organism>
<proteinExistence type="predicted"/>
<evidence type="ECO:0000313" key="11">
    <source>
        <dbReference type="EMBL" id="RGU89045.1"/>
    </source>
</evidence>
<protein>
    <recommendedName>
        <fullName evidence="1">non-specific serine/threonine protein kinase</fullName>
        <ecNumber evidence="1">2.7.11.1</ecNumber>
    </recommendedName>
</protein>
<evidence type="ECO:0000256" key="2">
    <source>
        <dbReference type="ARBA" id="ARBA00022527"/>
    </source>
</evidence>
<keyword evidence="3" id="KW-0808">Transferase</keyword>
<feature type="domain" description="Protein kinase" evidence="10">
    <location>
        <begin position="1"/>
        <end position="244"/>
    </location>
</feature>
<dbReference type="InterPro" id="IPR000719">
    <property type="entry name" value="Prot_kinase_dom"/>
</dbReference>
<name>A0A395W451_9FIRM</name>
<dbReference type="PROSITE" id="PS50011">
    <property type="entry name" value="PROTEIN_KINASE_DOM"/>
    <property type="match status" value="1"/>
</dbReference>
<dbReference type="PANTHER" id="PTHR24363">
    <property type="entry name" value="SERINE/THREONINE PROTEIN KINASE"/>
    <property type="match status" value="1"/>
</dbReference>
<evidence type="ECO:0000256" key="6">
    <source>
        <dbReference type="ARBA" id="ARBA00022840"/>
    </source>
</evidence>
<keyword evidence="9" id="KW-0812">Transmembrane</keyword>
<evidence type="ECO:0000256" key="9">
    <source>
        <dbReference type="SAM" id="Phobius"/>
    </source>
</evidence>
<feature type="transmembrane region" description="Helical" evidence="9">
    <location>
        <begin position="264"/>
        <end position="282"/>
    </location>
</feature>